<gene>
    <name evidence="1" type="ORF">BDN72DRAFT_855709</name>
</gene>
<organism evidence="1 2">
    <name type="scientific">Pluteus cervinus</name>
    <dbReference type="NCBI Taxonomy" id="181527"/>
    <lineage>
        <taxon>Eukaryota</taxon>
        <taxon>Fungi</taxon>
        <taxon>Dikarya</taxon>
        <taxon>Basidiomycota</taxon>
        <taxon>Agaricomycotina</taxon>
        <taxon>Agaricomycetes</taxon>
        <taxon>Agaricomycetidae</taxon>
        <taxon>Agaricales</taxon>
        <taxon>Pluteineae</taxon>
        <taxon>Pluteaceae</taxon>
        <taxon>Pluteus</taxon>
    </lineage>
</organism>
<evidence type="ECO:0000313" key="2">
    <source>
        <dbReference type="Proteomes" id="UP000308600"/>
    </source>
</evidence>
<accession>A0ACD3B533</accession>
<proteinExistence type="predicted"/>
<sequence length="137" mass="15087">MPSIQSCLKSEYGSYSHRVCAFDSKRPVSSLLAAFWTTGARWLGAYKLFNMTIIRVVLILMVLSSKPLLLFWFTFSLSVIDSPVTSASSTIPQFSAAPGNAGITFKELSVCIALTTRIASNTTTRRQKLSDLPRSGW</sequence>
<dbReference type="Proteomes" id="UP000308600">
    <property type="component" value="Unassembled WGS sequence"/>
</dbReference>
<keyword evidence="2" id="KW-1185">Reference proteome</keyword>
<name>A0ACD3B533_9AGAR</name>
<protein>
    <submittedName>
        <fullName evidence="1">Uncharacterized protein</fullName>
    </submittedName>
</protein>
<reference evidence="1 2" key="1">
    <citation type="journal article" date="2019" name="Nat. Ecol. Evol.">
        <title>Megaphylogeny resolves global patterns of mushroom evolution.</title>
        <authorList>
            <person name="Varga T."/>
            <person name="Krizsan K."/>
            <person name="Foldi C."/>
            <person name="Dima B."/>
            <person name="Sanchez-Garcia M."/>
            <person name="Sanchez-Ramirez S."/>
            <person name="Szollosi G.J."/>
            <person name="Szarkandi J.G."/>
            <person name="Papp V."/>
            <person name="Albert L."/>
            <person name="Andreopoulos W."/>
            <person name="Angelini C."/>
            <person name="Antonin V."/>
            <person name="Barry K.W."/>
            <person name="Bougher N.L."/>
            <person name="Buchanan P."/>
            <person name="Buyck B."/>
            <person name="Bense V."/>
            <person name="Catcheside P."/>
            <person name="Chovatia M."/>
            <person name="Cooper J."/>
            <person name="Damon W."/>
            <person name="Desjardin D."/>
            <person name="Finy P."/>
            <person name="Geml J."/>
            <person name="Haridas S."/>
            <person name="Hughes K."/>
            <person name="Justo A."/>
            <person name="Karasinski D."/>
            <person name="Kautmanova I."/>
            <person name="Kiss B."/>
            <person name="Kocsube S."/>
            <person name="Kotiranta H."/>
            <person name="LaButti K.M."/>
            <person name="Lechner B.E."/>
            <person name="Liimatainen K."/>
            <person name="Lipzen A."/>
            <person name="Lukacs Z."/>
            <person name="Mihaltcheva S."/>
            <person name="Morgado L.N."/>
            <person name="Niskanen T."/>
            <person name="Noordeloos M.E."/>
            <person name="Ohm R.A."/>
            <person name="Ortiz-Santana B."/>
            <person name="Ovrebo C."/>
            <person name="Racz N."/>
            <person name="Riley R."/>
            <person name="Savchenko A."/>
            <person name="Shiryaev A."/>
            <person name="Soop K."/>
            <person name="Spirin V."/>
            <person name="Szebenyi C."/>
            <person name="Tomsovsky M."/>
            <person name="Tulloss R.E."/>
            <person name="Uehling J."/>
            <person name="Grigoriev I.V."/>
            <person name="Vagvolgyi C."/>
            <person name="Papp T."/>
            <person name="Martin F.M."/>
            <person name="Miettinen O."/>
            <person name="Hibbett D.S."/>
            <person name="Nagy L.G."/>
        </authorList>
    </citation>
    <scope>NUCLEOTIDE SEQUENCE [LARGE SCALE GENOMIC DNA]</scope>
    <source>
        <strain evidence="1 2">NL-1719</strain>
    </source>
</reference>
<evidence type="ECO:0000313" key="1">
    <source>
        <dbReference type="EMBL" id="TFK72067.1"/>
    </source>
</evidence>
<dbReference type="EMBL" id="ML208289">
    <property type="protein sequence ID" value="TFK72067.1"/>
    <property type="molecule type" value="Genomic_DNA"/>
</dbReference>